<evidence type="ECO:0000313" key="2">
    <source>
        <dbReference type="EMBL" id="MFC6905879.1"/>
    </source>
</evidence>
<dbReference type="InterPro" id="IPR018727">
    <property type="entry name" value="DUF2267"/>
</dbReference>
<dbReference type="Gene3D" id="1.10.490.110">
    <property type="entry name" value="Uncharacterized conserved protein DUF2267"/>
    <property type="match status" value="1"/>
</dbReference>
<evidence type="ECO:0000313" key="3">
    <source>
        <dbReference type="Proteomes" id="UP001596312"/>
    </source>
</evidence>
<keyword evidence="3" id="KW-1185">Reference proteome</keyword>
<dbReference type="Pfam" id="PF10025">
    <property type="entry name" value="DUF2267"/>
    <property type="match status" value="1"/>
</dbReference>
<organism evidence="2 3">
    <name type="scientific">Halalkalicoccus tibetensis</name>
    <dbReference type="NCBI Taxonomy" id="175632"/>
    <lineage>
        <taxon>Archaea</taxon>
        <taxon>Methanobacteriati</taxon>
        <taxon>Methanobacteriota</taxon>
        <taxon>Stenosarchaea group</taxon>
        <taxon>Halobacteria</taxon>
        <taxon>Halobacteriales</taxon>
        <taxon>Halococcaceae</taxon>
        <taxon>Halalkalicoccus</taxon>
    </lineage>
</organism>
<name>A0ABD5VAD8_9EURY</name>
<sequence length="135" mass="14949">MQENAFLDAVERHADLESRDQAYTVTSATLTVLGQRITEGEAENVASQLPAHLDDLLMSKSAEAEEFSADRFVSRIDDREDVLSDVDADAEHHARAVLTVLGDAVSGSELEDAREQLPDEFDPLFEPVDLSEQQY</sequence>
<gene>
    <name evidence="2" type="ORF">ACFQGH_11825</name>
</gene>
<dbReference type="AlphaFoldDB" id="A0ABD5VAD8"/>
<protein>
    <submittedName>
        <fullName evidence="2">DUF2267 domain-containing protein</fullName>
    </submittedName>
</protein>
<dbReference type="InterPro" id="IPR038282">
    <property type="entry name" value="DUF2267_sf"/>
</dbReference>
<evidence type="ECO:0000256" key="1">
    <source>
        <dbReference type="SAM" id="MobiDB-lite"/>
    </source>
</evidence>
<accession>A0ABD5VAD8</accession>
<dbReference type="Proteomes" id="UP001596312">
    <property type="component" value="Unassembled WGS sequence"/>
</dbReference>
<comment type="caution">
    <text evidence="2">The sequence shown here is derived from an EMBL/GenBank/DDBJ whole genome shotgun (WGS) entry which is preliminary data.</text>
</comment>
<proteinExistence type="predicted"/>
<dbReference type="RefSeq" id="WP_340604410.1">
    <property type="nucleotide sequence ID" value="NZ_JBBMXV010000003.1"/>
</dbReference>
<feature type="region of interest" description="Disordered" evidence="1">
    <location>
        <begin position="109"/>
        <end position="135"/>
    </location>
</feature>
<dbReference type="EMBL" id="JBHSXQ010000003">
    <property type="protein sequence ID" value="MFC6905879.1"/>
    <property type="molecule type" value="Genomic_DNA"/>
</dbReference>
<reference evidence="2 3" key="1">
    <citation type="journal article" date="2019" name="Int. J. Syst. Evol. Microbiol.">
        <title>The Global Catalogue of Microorganisms (GCM) 10K type strain sequencing project: providing services to taxonomists for standard genome sequencing and annotation.</title>
        <authorList>
            <consortium name="The Broad Institute Genomics Platform"/>
            <consortium name="The Broad Institute Genome Sequencing Center for Infectious Disease"/>
            <person name="Wu L."/>
            <person name="Ma J."/>
        </authorList>
    </citation>
    <scope>NUCLEOTIDE SEQUENCE [LARGE SCALE GENOMIC DNA]</scope>
    <source>
        <strain evidence="2 3">CGMCC 1.3240</strain>
    </source>
</reference>